<evidence type="ECO:0000313" key="2">
    <source>
        <dbReference type="EMBL" id="AWA30140.1"/>
    </source>
</evidence>
<gene>
    <name evidence="2" type="ORF">HYN48_08635</name>
</gene>
<dbReference type="PROSITE" id="PS51257">
    <property type="entry name" value="PROKAR_LIPOPROTEIN"/>
    <property type="match status" value="1"/>
</dbReference>
<dbReference type="RefSeq" id="WP_108370722.1">
    <property type="nucleotide sequence ID" value="NZ_CP028811.1"/>
</dbReference>
<dbReference type="AlphaFoldDB" id="A0A2S0RFR6"/>
<dbReference type="OrthoDB" id="5382295at2"/>
<reference evidence="2 3" key="1">
    <citation type="submission" date="2018-04" db="EMBL/GenBank/DDBJ databases">
        <title>Genome sequencing of Flavobacterium sp. HYN0048.</title>
        <authorList>
            <person name="Yi H."/>
            <person name="Baek C."/>
        </authorList>
    </citation>
    <scope>NUCLEOTIDE SEQUENCE [LARGE SCALE GENOMIC DNA]</scope>
    <source>
        <strain evidence="2 3">HYN0048</strain>
    </source>
</reference>
<dbReference type="InterPro" id="IPR046232">
    <property type="entry name" value="DUF6265"/>
</dbReference>
<proteinExistence type="predicted"/>
<name>A0A2S0RFR6_9FLAO</name>
<evidence type="ECO:0000313" key="3">
    <source>
        <dbReference type="Proteomes" id="UP000244193"/>
    </source>
</evidence>
<keyword evidence="3" id="KW-1185">Reference proteome</keyword>
<feature type="domain" description="DUF6265" evidence="1">
    <location>
        <begin position="31"/>
        <end position="138"/>
    </location>
</feature>
<dbReference type="EMBL" id="CP028811">
    <property type="protein sequence ID" value="AWA30140.1"/>
    <property type="molecule type" value="Genomic_DNA"/>
</dbReference>
<sequence>MIRKTFAAIALCAVISSCKNERRYDRIENAKWLIGRWENDSRAGKLVEEWSTFNDSMIIGSGMFVTGTDTVFSEDLWLEQHGDSLSYFAKVYGQNNSRKVEFKMTSSTKDQMVFENPTHDFPNKIVYRHVQDSLIADVSGVSKGQPKTEHFAMKKK</sequence>
<dbReference type="KEGG" id="fmg:HYN48_08635"/>
<protein>
    <recommendedName>
        <fullName evidence="1">DUF6265 domain-containing protein</fullName>
    </recommendedName>
</protein>
<dbReference type="Pfam" id="PF19780">
    <property type="entry name" value="DUF6265"/>
    <property type="match status" value="1"/>
</dbReference>
<evidence type="ECO:0000259" key="1">
    <source>
        <dbReference type="Pfam" id="PF19780"/>
    </source>
</evidence>
<organism evidence="2 3">
    <name type="scientific">Flavobacterium magnum</name>
    <dbReference type="NCBI Taxonomy" id="2162713"/>
    <lineage>
        <taxon>Bacteria</taxon>
        <taxon>Pseudomonadati</taxon>
        <taxon>Bacteroidota</taxon>
        <taxon>Flavobacteriia</taxon>
        <taxon>Flavobacteriales</taxon>
        <taxon>Flavobacteriaceae</taxon>
        <taxon>Flavobacterium</taxon>
    </lineage>
</organism>
<dbReference type="Proteomes" id="UP000244193">
    <property type="component" value="Chromosome"/>
</dbReference>
<accession>A0A2S0RFR6</accession>